<dbReference type="eggNOG" id="COG3266">
    <property type="taxonomic scope" value="Bacteria"/>
</dbReference>
<comment type="caution">
    <text evidence="3">The sequence shown here is derived from an EMBL/GenBank/DDBJ whole genome shotgun (WGS) entry which is preliminary data.</text>
</comment>
<dbReference type="STRING" id="356829.BITS_0647"/>
<dbReference type="RefSeq" id="WP_238556527.1">
    <property type="nucleotide sequence ID" value="NZ_JGZU01000004.1"/>
</dbReference>
<reference evidence="3 4" key="1">
    <citation type="submission" date="2014-03" db="EMBL/GenBank/DDBJ databases">
        <title>Genomics of Bifidobacteria.</title>
        <authorList>
            <person name="Ventura M."/>
            <person name="Milani C."/>
            <person name="Lugli G.A."/>
        </authorList>
    </citation>
    <scope>NUCLEOTIDE SEQUENCE [LARGE SCALE GENOMIC DNA]</scope>
    <source>
        <strain evidence="3 4">JCM 13495</strain>
    </source>
</reference>
<evidence type="ECO:0000256" key="1">
    <source>
        <dbReference type="SAM" id="MobiDB-lite"/>
    </source>
</evidence>
<dbReference type="PANTHER" id="PTHR10068:SF14">
    <property type="entry name" value="CELL WALL ADHESIN EAP1"/>
    <property type="match status" value="1"/>
</dbReference>
<name>A0A087EI11_9BIFI</name>
<keyword evidence="2" id="KW-0812">Transmembrane</keyword>
<protein>
    <submittedName>
        <fullName evidence="3">LPXTG-motif cell wall anchor domain-containing protein</fullName>
    </submittedName>
</protein>
<accession>A0A087EI11</accession>
<dbReference type="Proteomes" id="UP000029080">
    <property type="component" value="Unassembled WGS sequence"/>
</dbReference>
<gene>
    <name evidence="3" type="ORF">BITS_0647</name>
</gene>
<dbReference type="EMBL" id="JGZU01000004">
    <property type="protein sequence ID" value="KFJ07412.1"/>
    <property type="molecule type" value="Genomic_DNA"/>
</dbReference>
<feature type="compositionally biased region" description="Acidic residues" evidence="1">
    <location>
        <begin position="42"/>
        <end position="73"/>
    </location>
</feature>
<keyword evidence="2" id="KW-0472">Membrane</keyword>
<evidence type="ECO:0000256" key="2">
    <source>
        <dbReference type="SAM" id="Phobius"/>
    </source>
</evidence>
<feature type="compositionally biased region" description="Low complexity" evidence="1">
    <location>
        <begin position="87"/>
        <end position="108"/>
    </location>
</feature>
<dbReference type="AlphaFoldDB" id="A0A087EI11"/>
<feature type="region of interest" description="Disordered" evidence="1">
    <location>
        <begin position="34"/>
        <end position="125"/>
    </location>
</feature>
<keyword evidence="4" id="KW-1185">Reference proteome</keyword>
<organism evidence="3 4">
    <name type="scientific">Bifidobacterium tsurumiense</name>
    <dbReference type="NCBI Taxonomy" id="356829"/>
    <lineage>
        <taxon>Bacteria</taxon>
        <taxon>Bacillati</taxon>
        <taxon>Actinomycetota</taxon>
        <taxon>Actinomycetes</taxon>
        <taxon>Bifidobacteriales</taxon>
        <taxon>Bifidobacteriaceae</taxon>
        <taxon>Bifidobacterium</taxon>
    </lineage>
</organism>
<evidence type="ECO:0000313" key="3">
    <source>
        <dbReference type="EMBL" id="KFJ07412.1"/>
    </source>
</evidence>
<proteinExistence type="predicted"/>
<evidence type="ECO:0000313" key="4">
    <source>
        <dbReference type="Proteomes" id="UP000029080"/>
    </source>
</evidence>
<keyword evidence="2" id="KW-1133">Transmembrane helix</keyword>
<dbReference type="PANTHER" id="PTHR10068">
    <property type="entry name" value="BONE MARROW PROTEOGLYCAN"/>
    <property type="match status" value="1"/>
</dbReference>
<feature type="transmembrane region" description="Helical" evidence="2">
    <location>
        <begin position="269"/>
        <end position="289"/>
    </location>
</feature>
<sequence length="294" mass="30984">MPVTRGINVMDIWGTAPDGVQQKVYRWATMSDSEIRNVVMPEDPEEPTDPVDPTDPEEPTEPTDPTDPEEPTDPTEPVDPVDPVDPTEPTGPTDPTDPTNPTGPTDPTEPVDPTGPTDPANPGEDHALTLEILESENNAATEFKRGQVVKLRLSGVTPNAEVTFEIHSDVVTLPTVAADEQGVASTEWTVPADYALGAHAVVARSGEASVESAITIIAHEEESGEQSDNGDHKSETADSDQGNTSESDKGGKEAVKRRVSALASTGANGAFVVLVALATVAGGIVLMTLRRKTK</sequence>
<feature type="region of interest" description="Disordered" evidence="1">
    <location>
        <begin position="220"/>
        <end position="253"/>
    </location>
</feature>